<evidence type="ECO:0000256" key="3">
    <source>
        <dbReference type="SAM" id="Coils"/>
    </source>
</evidence>
<dbReference type="InterPro" id="IPR058625">
    <property type="entry name" value="MdtA-like_BSH"/>
</dbReference>
<dbReference type="PANTHER" id="PTHR32347">
    <property type="entry name" value="EFFLUX SYSTEM COMPONENT YKNX-RELATED"/>
    <property type="match status" value="1"/>
</dbReference>
<dbReference type="Gene3D" id="2.40.50.100">
    <property type="match status" value="2"/>
</dbReference>
<dbReference type="RefSeq" id="WP_152099464.1">
    <property type="nucleotide sequence ID" value="NZ_AP021861.1"/>
</dbReference>
<accession>A0A5K7XB79</accession>
<dbReference type="AlphaFoldDB" id="A0A5K7XB79"/>
<reference evidence="7" key="1">
    <citation type="submission" date="2019-10" db="EMBL/GenBank/DDBJ databases">
        <title>Lacipirellula parvula gen. nov., sp. nov., representing a lineage of planctomycetes widespread in freshwater anoxic habitats, and description of the family Lacipirellulaceae.</title>
        <authorList>
            <person name="Dedysh S.N."/>
            <person name="Kulichevskaya I.S."/>
            <person name="Beletsky A.V."/>
            <person name="Rakitin A.L."/>
            <person name="Mardanov A.V."/>
            <person name="Ivanova A.A."/>
            <person name="Saltykova V.X."/>
            <person name="Rijpstra W.I.C."/>
            <person name="Sinninghe Damste J.S."/>
            <person name="Ravin N.V."/>
        </authorList>
    </citation>
    <scope>NUCLEOTIDE SEQUENCE [LARGE SCALE GENOMIC DNA]</scope>
    <source>
        <strain evidence="7">PX69</strain>
    </source>
</reference>
<feature type="signal peptide" evidence="4">
    <location>
        <begin position="1"/>
        <end position="28"/>
    </location>
</feature>
<organism evidence="6 7">
    <name type="scientific">Lacipirellula parvula</name>
    <dbReference type="NCBI Taxonomy" id="2650471"/>
    <lineage>
        <taxon>Bacteria</taxon>
        <taxon>Pseudomonadati</taxon>
        <taxon>Planctomycetota</taxon>
        <taxon>Planctomycetia</taxon>
        <taxon>Pirellulales</taxon>
        <taxon>Lacipirellulaceae</taxon>
        <taxon>Lacipirellula</taxon>
    </lineage>
</organism>
<evidence type="ECO:0000256" key="2">
    <source>
        <dbReference type="ARBA" id="ARBA00023054"/>
    </source>
</evidence>
<feature type="chain" id="PRO_5024898848" description="Multidrug resistance protein MdtA-like barrel-sandwich hybrid domain-containing protein" evidence="4">
    <location>
        <begin position="29"/>
        <end position="357"/>
    </location>
</feature>
<evidence type="ECO:0000313" key="7">
    <source>
        <dbReference type="Proteomes" id="UP000326837"/>
    </source>
</evidence>
<gene>
    <name evidence="6" type="ORF">PLANPX_3360</name>
</gene>
<dbReference type="PANTHER" id="PTHR32347:SF27">
    <property type="entry name" value="RND EFFLUX PUMP MEMBRANE FUSION PROTEIN BARREL-SANDWICH DOMAIN-CONTAINING PROTEIN"/>
    <property type="match status" value="1"/>
</dbReference>
<dbReference type="Pfam" id="PF25917">
    <property type="entry name" value="BSH_RND"/>
    <property type="match status" value="1"/>
</dbReference>
<evidence type="ECO:0000259" key="5">
    <source>
        <dbReference type="Pfam" id="PF25917"/>
    </source>
</evidence>
<keyword evidence="2 3" id="KW-0175">Coiled coil</keyword>
<evidence type="ECO:0000256" key="4">
    <source>
        <dbReference type="SAM" id="SignalP"/>
    </source>
</evidence>
<protein>
    <recommendedName>
        <fullName evidence="5">Multidrug resistance protein MdtA-like barrel-sandwich hybrid domain-containing protein</fullName>
    </recommendedName>
</protein>
<dbReference type="Gene3D" id="2.40.30.170">
    <property type="match status" value="1"/>
</dbReference>
<keyword evidence="7" id="KW-1185">Reference proteome</keyword>
<sequence>MVRSFGLPLVAVAAFSYMAWHVASSSQATPQTEPVVEPSRAPFTEVVAGVGLIEPRSENIEVAAITPGTVVEVKVLEGAEVTAGDVLFRLDDRQLQAELAVQKSLLAEAEATLGRWQQMPRQEDVPPSEARVKKFQADVELRRDQLHRTRTLVAKNAMAEQELVEREQAYQAAQAELTQSLAEDARLKAGAWKADVAVARAQVERMEAQVAQARVEIDRLAVRSPIAGRVLKVDVRPGEYVGTPPGKPLVVLGDVSKLHVRVDIDEQDLPRLEPGMPGEGFVRGDADHPLKLSFVRIEPFTEPKRSLTGFGNERIDTRVLQVIYAVESAPREVYVGQQIDVFLDKSKGRVETAAVGR</sequence>
<dbReference type="KEGG" id="lpav:PLANPX_3360"/>
<keyword evidence="4" id="KW-0732">Signal</keyword>
<name>A0A5K7XB79_9BACT</name>
<dbReference type="Proteomes" id="UP000326837">
    <property type="component" value="Chromosome"/>
</dbReference>
<comment type="subcellular location">
    <subcellularLocation>
        <location evidence="1">Cell envelope</location>
    </subcellularLocation>
</comment>
<feature type="domain" description="Multidrug resistance protein MdtA-like barrel-sandwich hybrid" evidence="5">
    <location>
        <begin position="60"/>
        <end position="251"/>
    </location>
</feature>
<evidence type="ECO:0000313" key="6">
    <source>
        <dbReference type="EMBL" id="BBO33748.1"/>
    </source>
</evidence>
<evidence type="ECO:0000256" key="1">
    <source>
        <dbReference type="ARBA" id="ARBA00004196"/>
    </source>
</evidence>
<dbReference type="InterPro" id="IPR050465">
    <property type="entry name" value="UPF0194_transport"/>
</dbReference>
<dbReference type="SUPFAM" id="SSF111369">
    <property type="entry name" value="HlyD-like secretion proteins"/>
    <property type="match status" value="2"/>
</dbReference>
<dbReference type="Gene3D" id="1.10.287.470">
    <property type="entry name" value="Helix hairpin bin"/>
    <property type="match status" value="2"/>
</dbReference>
<dbReference type="GO" id="GO:0030313">
    <property type="term" value="C:cell envelope"/>
    <property type="evidence" value="ECO:0007669"/>
    <property type="project" value="UniProtKB-SubCell"/>
</dbReference>
<feature type="coiled-coil region" evidence="3">
    <location>
        <begin position="156"/>
        <end position="223"/>
    </location>
</feature>
<dbReference type="EMBL" id="AP021861">
    <property type="protein sequence ID" value="BBO33748.1"/>
    <property type="molecule type" value="Genomic_DNA"/>
</dbReference>
<proteinExistence type="predicted"/>